<proteinExistence type="predicted"/>
<dbReference type="Proteomes" id="UP000619512">
    <property type="component" value="Unassembled WGS sequence"/>
</dbReference>
<sequence>MACRREAAALIAVVLVLCALCAWAVHAVLAPENVLAYANLLMLCQG</sequence>
<evidence type="ECO:0000313" key="2">
    <source>
        <dbReference type="Proteomes" id="UP000619512"/>
    </source>
</evidence>
<gene>
    <name evidence="1" type="ORF">GCM10007388_25620</name>
</gene>
<accession>A0AA87Y785</accession>
<organism evidence="1 2">
    <name type="scientific">Pseudoduganella plicata</name>
    <dbReference type="NCBI Taxonomy" id="321984"/>
    <lineage>
        <taxon>Bacteria</taxon>
        <taxon>Pseudomonadati</taxon>
        <taxon>Pseudomonadota</taxon>
        <taxon>Betaproteobacteria</taxon>
        <taxon>Burkholderiales</taxon>
        <taxon>Oxalobacteraceae</taxon>
        <taxon>Telluria group</taxon>
        <taxon>Pseudoduganella</taxon>
    </lineage>
</organism>
<protein>
    <submittedName>
        <fullName evidence="1">Uncharacterized protein</fullName>
    </submittedName>
</protein>
<reference evidence="1" key="2">
    <citation type="submission" date="2022-12" db="EMBL/GenBank/DDBJ databases">
        <authorList>
            <person name="Sun Q."/>
            <person name="Kim S."/>
        </authorList>
    </citation>
    <scope>NUCLEOTIDE SEQUENCE</scope>
    <source>
        <strain evidence="1">KCTC 12344</strain>
    </source>
</reference>
<reference evidence="1" key="1">
    <citation type="journal article" date="2014" name="Int. J. Syst. Evol. Microbiol.">
        <title>Complete genome sequence of Corynebacterium casei LMG S-19264T (=DSM 44701T), isolated from a smear-ripened cheese.</title>
        <authorList>
            <consortium name="US DOE Joint Genome Institute (JGI-PGF)"/>
            <person name="Walter F."/>
            <person name="Albersmeier A."/>
            <person name="Kalinowski J."/>
            <person name="Ruckert C."/>
        </authorList>
    </citation>
    <scope>NUCLEOTIDE SEQUENCE</scope>
    <source>
        <strain evidence="1">KCTC 12344</strain>
    </source>
</reference>
<name>A0AA87Y785_9BURK</name>
<evidence type="ECO:0000313" key="1">
    <source>
        <dbReference type="EMBL" id="GGY91249.1"/>
    </source>
</evidence>
<dbReference type="AlphaFoldDB" id="A0AA87Y785"/>
<comment type="caution">
    <text evidence="1">The sequence shown here is derived from an EMBL/GenBank/DDBJ whole genome shotgun (WGS) entry which is preliminary data.</text>
</comment>
<dbReference type="EMBL" id="BMWW01000004">
    <property type="protein sequence ID" value="GGY91249.1"/>
    <property type="molecule type" value="Genomic_DNA"/>
</dbReference>